<dbReference type="InParanoid" id="A0A2P5BAA5"/>
<evidence type="ECO:0000313" key="2">
    <source>
        <dbReference type="Proteomes" id="UP000237000"/>
    </source>
</evidence>
<proteinExistence type="predicted"/>
<evidence type="ECO:0000313" key="1">
    <source>
        <dbReference type="EMBL" id="PON45725.1"/>
    </source>
</evidence>
<reference evidence="2" key="1">
    <citation type="submission" date="2016-06" db="EMBL/GenBank/DDBJ databases">
        <title>Parallel loss of symbiosis genes in relatives of nitrogen-fixing non-legume Parasponia.</title>
        <authorList>
            <person name="Van Velzen R."/>
            <person name="Holmer R."/>
            <person name="Bu F."/>
            <person name="Rutten L."/>
            <person name="Van Zeijl A."/>
            <person name="Liu W."/>
            <person name="Santuari L."/>
            <person name="Cao Q."/>
            <person name="Sharma T."/>
            <person name="Shen D."/>
            <person name="Roswanjaya Y."/>
            <person name="Wardhani T."/>
            <person name="Kalhor M.S."/>
            <person name="Jansen J."/>
            <person name="Van den Hoogen J."/>
            <person name="Gungor B."/>
            <person name="Hartog M."/>
            <person name="Hontelez J."/>
            <person name="Verver J."/>
            <person name="Yang W.-C."/>
            <person name="Schijlen E."/>
            <person name="Repin R."/>
            <person name="Schilthuizen M."/>
            <person name="Schranz E."/>
            <person name="Heidstra R."/>
            <person name="Miyata K."/>
            <person name="Fedorova E."/>
            <person name="Kohlen W."/>
            <person name="Bisseling T."/>
            <person name="Smit S."/>
            <person name="Geurts R."/>
        </authorList>
    </citation>
    <scope>NUCLEOTIDE SEQUENCE [LARGE SCALE GENOMIC DNA]</scope>
    <source>
        <strain evidence="2">cv. RG33-2</strain>
    </source>
</reference>
<dbReference type="AlphaFoldDB" id="A0A2P5BAA5"/>
<name>A0A2P5BAA5_TREOI</name>
<organism evidence="1 2">
    <name type="scientific">Trema orientale</name>
    <name type="common">Charcoal tree</name>
    <name type="synonym">Celtis orientalis</name>
    <dbReference type="NCBI Taxonomy" id="63057"/>
    <lineage>
        <taxon>Eukaryota</taxon>
        <taxon>Viridiplantae</taxon>
        <taxon>Streptophyta</taxon>
        <taxon>Embryophyta</taxon>
        <taxon>Tracheophyta</taxon>
        <taxon>Spermatophyta</taxon>
        <taxon>Magnoliopsida</taxon>
        <taxon>eudicotyledons</taxon>
        <taxon>Gunneridae</taxon>
        <taxon>Pentapetalae</taxon>
        <taxon>rosids</taxon>
        <taxon>fabids</taxon>
        <taxon>Rosales</taxon>
        <taxon>Cannabaceae</taxon>
        <taxon>Trema</taxon>
    </lineage>
</organism>
<sequence>MLNVDTVLAEGRAKLQLLAEGIAKLQRGAARGERDDERLKDRRQDRRERPELGANWRVMTAENEKRVTESEWMLACGVE</sequence>
<comment type="caution">
    <text evidence="1">The sequence shown here is derived from an EMBL/GenBank/DDBJ whole genome shotgun (WGS) entry which is preliminary data.</text>
</comment>
<accession>A0A2P5BAA5</accession>
<gene>
    <name evidence="1" type="ORF">TorRG33x02_327910</name>
</gene>
<protein>
    <submittedName>
        <fullName evidence="1">Uncharacterized protein</fullName>
    </submittedName>
</protein>
<dbReference type="EMBL" id="JXTC01000567">
    <property type="protein sequence ID" value="PON45725.1"/>
    <property type="molecule type" value="Genomic_DNA"/>
</dbReference>
<keyword evidence="2" id="KW-1185">Reference proteome</keyword>
<dbReference type="Proteomes" id="UP000237000">
    <property type="component" value="Unassembled WGS sequence"/>
</dbReference>